<dbReference type="InterPro" id="IPR001590">
    <property type="entry name" value="Peptidase_M12B"/>
</dbReference>
<dbReference type="InterPro" id="IPR036383">
    <property type="entry name" value="TSP1_rpt_sf"/>
</dbReference>
<accession>A0A7M5X9C2</accession>
<keyword evidence="12" id="KW-0106">Calcium</keyword>
<dbReference type="Pfam" id="PF19030">
    <property type="entry name" value="TSP1_ADAMTS"/>
    <property type="match status" value="3"/>
</dbReference>
<dbReference type="PANTHER" id="PTHR13723:SF318">
    <property type="entry name" value="PEPTIDASE M12B DOMAIN-CONTAINING PROTEIN"/>
    <property type="match status" value="1"/>
</dbReference>
<dbReference type="Gene3D" id="3.40.390.10">
    <property type="entry name" value="Collagenase (Catalytic Domain)"/>
    <property type="match status" value="1"/>
</dbReference>
<dbReference type="SUPFAM" id="SSF82895">
    <property type="entry name" value="TSP-1 type 1 repeat"/>
    <property type="match status" value="3"/>
</dbReference>
<dbReference type="Pfam" id="PF01562">
    <property type="entry name" value="Pep_M12B_propep"/>
    <property type="match status" value="1"/>
</dbReference>
<dbReference type="RefSeq" id="XP_066913311.1">
    <property type="nucleotide sequence ID" value="XM_067057210.1"/>
</dbReference>
<dbReference type="CDD" id="cd00041">
    <property type="entry name" value="CUB"/>
    <property type="match status" value="2"/>
</dbReference>
<feature type="binding site" evidence="12">
    <location>
        <position position="382"/>
    </location>
    <ligand>
        <name>Ca(2+)</name>
        <dbReference type="ChEBI" id="CHEBI:29108"/>
        <label>1</label>
    </ligand>
</feature>
<evidence type="ECO:0000256" key="5">
    <source>
        <dbReference type="ARBA" id="ARBA00022729"/>
    </source>
</evidence>
<dbReference type="OrthoDB" id="10035764at2759"/>
<dbReference type="PRINTS" id="PR01857">
    <property type="entry name" value="ADAMTSFAMILY"/>
</dbReference>
<evidence type="ECO:0000256" key="16">
    <source>
        <dbReference type="SAM" id="MobiDB-lite"/>
    </source>
</evidence>
<feature type="domain" description="CUB" evidence="18">
    <location>
        <begin position="1134"/>
        <end position="1241"/>
    </location>
</feature>
<feature type="disulfide bond" evidence="13">
    <location>
        <begin position="578"/>
        <end position="589"/>
    </location>
</feature>
<dbReference type="SUPFAM" id="SSF49854">
    <property type="entry name" value="Spermadhesin, CUB domain"/>
    <property type="match status" value="2"/>
</dbReference>
<proteinExistence type="predicted"/>
<dbReference type="EnsemblMetazoa" id="CLYHEMT019421.1">
    <property type="protein sequence ID" value="CLYHEMP019421.1"/>
    <property type="gene ID" value="CLYHEMG019421"/>
</dbReference>
<feature type="binding site" evidence="12">
    <location>
        <position position="297"/>
    </location>
    <ligand>
        <name>Ca(2+)</name>
        <dbReference type="ChEBI" id="CHEBI:29108"/>
        <label>2</label>
    </ligand>
</feature>
<dbReference type="SMART" id="SM00042">
    <property type="entry name" value="CUB"/>
    <property type="match status" value="2"/>
</dbReference>
<evidence type="ECO:0000313" key="21">
    <source>
        <dbReference type="Proteomes" id="UP000594262"/>
    </source>
</evidence>
<feature type="binding site" evidence="12">
    <location>
        <position position="297"/>
    </location>
    <ligand>
        <name>Ca(2+)</name>
        <dbReference type="ChEBI" id="CHEBI:29108"/>
        <label>1</label>
    </ligand>
</feature>
<dbReference type="FunFam" id="2.20.100.10:FF:000006">
    <property type="entry name" value="A disintegrin and metalloproteinase with thrombospondin motifs 1"/>
    <property type="match status" value="1"/>
</dbReference>
<feature type="disulfide bond" evidence="13">
    <location>
        <begin position="419"/>
        <end position="502"/>
    </location>
</feature>
<comment type="subcellular location">
    <subcellularLocation>
        <location evidence="1">Secreted</location>
    </subcellularLocation>
</comment>
<dbReference type="Proteomes" id="UP000594262">
    <property type="component" value="Unplaced"/>
</dbReference>
<evidence type="ECO:0000256" key="8">
    <source>
        <dbReference type="ARBA" id="ARBA00022833"/>
    </source>
</evidence>
<evidence type="ECO:0000256" key="3">
    <source>
        <dbReference type="ARBA" id="ARBA00022670"/>
    </source>
</evidence>
<keyword evidence="5 17" id="KW-0732">Signal</keyword>
<dbReference type="InterPro" id="IPR013273">
    <property type="entry name" value="ADAMTS/ADAMTS-like"/>
</dbReference>
<evidence type="ECO:0000259" key="18">
    <source>
        <dbReference type="PROSITE" id="PS01180"/>
    </source>
</evidence>
<dbReference type="GeneID" id="136800552"/>
<dbReference type="Pfam" id="PF01421">
    <property type="entry name" value="Reprolysin"/>
    <property type="match status" value="1"/>
</dbReference>
<evidence type="ECO:0000313" key="20">
    <source>
        <dbReference type="EnsemblMetazoa" id="CLYHEMP019421.1"/>
    </source>
</evidence>
<feature type="compositionally biased region" description="Low complexity" evidence="16">
    <location>
        <begin position="253"/>
        <end position="272"/>
    </location>
</feature>
<dbReference type="InterPro" id="IPR024079">
    <property type="entry name" value="MetalloPept_cat_dom_sf"/>
</dbReference>
<dbReference type="SUPFAM" id="SSF55486">
    <property type="entry name" value="Metalloproteases ('zincins'), catalytic domain"/>
    <property type="match status" value="1"/>
</dbReference>
<dbReference type="PROSITE" id="PS01180">
    <property type="entry name" value="CUB"/>
    <property type="match status" value="2"/>
</dbReference>
<dbReference type="FunFam" id="2.60.120.290:FF:000013">
    <property type="entry name" value="Membrane frizzled-related protein"/>
    <property type="match status" value="1"/>
</dbReference>
<feature type="chain" id="PRO_5029795051" evidence="17">
    <location>
        <begin position="28"/>
        <end position="1693"/>
    </location>
</feature>
<dbReference type="Pfam" id="PF00090">
    <property type="entry name" value="TSP_1"/>
    <property type="match status" value="1"/>
</dbReference>
<evidence type="ECO:0000256" key="11">
    <source>
        <dbReference type="ARBA" id="ARBA00023180"/>
    </source>
</evidence>
<feature type="disulfide bond" evidence="13">
    <location>
        <begin position="551"/>
        <end position="584"/>
    </location>
</feature>
<dbReference type="InterPro" id="IPR035914">
    <property type="entry name" value="Sperma_CUB_dom_sf"/>
</dbReference>
<dbReference type="Pfam" id="PF17771">
    <property type="entry name" value="ADAMTS_CR_2"/>
    <property type="match status" value="1"/>
</dbReference>
<feature type="signal peptide" evidence="17">
    <location>
        <begin position="1"/>
        <end position="27"/>
    </location>
</feature>
<dbReference type="InterPro" id="IPR006586">
    <property type="entry name" value="ADAM_Cys-rich"/>
</dbReference>
<feature type="binding site" evidence="12 15">
    <location>
        <position position="441"/>
    </location>
    <ligand>
        <name>Zn(2+)</name>
        <dbReference type="ChEBI" id="CHEBI:29105"/>
        <note>catalytic</note>
    </ligand>
</feature>
<evidence type="ECO:0000256" key="12">
    <source>
        <dbReference type="PIRSR" id="PIRSR613273-2"/>
    </source>
</evidence>
<feature type="domain" description="Peptidase M12B" evidence="19">
    <location>
        <begin position="294"/>
        <end position="507"/>
    </location>
</feature>
<dbReference type="InterPro" id="IPR000884">
    <property type="entry name" value="TSP1_rpt"/>
</dbReference>
<evidence type="ECO:0000256" key="6">
    <source>
        <dbReference type="ARBA" id="ARBA00022737"/>
    </source>
</evidence>
<comment type="cofactor">
    <cofactor evidence="12">
        <name>Zn(2+)</name>
        <dbReference type="ChEBI" id="CHEBI:29105"/>
    </cofactor>
    <text evidence="12">Binds 1 zinc ion per subunit.</text>
</comment>
<protein>
    <submittedName>
        <fullName evidence="20">Uncharacterized protein</fullName>
    </submittedName>
</protein>
<evidence type="ECO:0000256" key="14">
    <source>
        <dbReference type="PROSITE-ProRule" id="PRU00059"/>
    </source>
</evidence>
<dbReference type="SMART" id="SM00209">
    <property type="entry name" value="TSP1"/>
    <property type="match status" value="4"/>
</dbReference>
<keyword evidence="11" id="KW-0325">Glycoprotein</keyword>
<keyword evidence="21" id="KW-1185">Reference proteome</keyword>
<feature type="disulfide bond" evidence="13">
    <location>
        <begin position="617"/>
        <end position="655"/>
    </location>
</feature>
<evidence type="ECO:0000259" key="19">
    <source>
        <dbReference type="PROSITE" id="PS50215"/>
    </source>
</evidence>
<feature type="disulfide bond" evidence="14">
    <location>
        <begin position="1185"/>
        <end position="1202"/>
    </location>
</feature>
<sequence length="1693" mass="189379">MKAAQISSLILSTTICLLIFNQNVVTCLKNEKLHHVHRSIRKRDLWRIFGVEDPTKVPPYEIFSPFIHEGSSIRIDDDRRKRSMDKSNSYRGEIKTRTLRLGIPAFDKIHHLNMTQNKQLLTRNFKVEVLKQNGVKVVKREVEGNCYFHGNVQGDSLSLAAMSTCYGQLRGMFTDEKEHYFVEPVPHYLHHMHEEIHEKPHIVFRRSLEETSTKYSGMFGSLLKKRSTEKPCGTKKNPHIRLARSATTTATDSKPTSSQSKKATTKTSNTKTTSEKEEESEEEEKDTELDNNERYIEALAVVDQKMVNYHGEDAATQFALVVMNNVARLLRDASIGQNLVILGLNKLQLHTVDVPGLVINHHARNTLKSFGNWAQLFSDVDDRSDDHFDYAMLLTRYNICADRNQACDTRGLTETGGMCQWPYSASVNEDNGLELVYTVAHNIGHSLGMNHDGDESSFICPDNEYLMASNINPEDWKDNRNHWSRCSRNYLRQFLKKDQSKCLNDVPVFSHEVDYEKMDNKPGLLYDVSKQCEMQYGTGSKLCTRNVENICSTMSCTNPSNPDKCFRSLYPAADGTKCAENKFCYHGRCIATSSEMHATDGGWSTWADDYQACSRSCGGGVQFRQRHCTAPRPSNGGKYCEGESRTYRLCNTQKCGNGTTSPSYRSFQCSNLNGRLFGERKFEWEFKPSKIASCELGCFIAQTGHGYNFGNVMDGTNCDQTDDGMFSDKCINGQCVPVGCDKKLGSSVKFDRCGVCDGDGLTCVTGSERSNIAEASNSAGGIADALKSLKDMGFNMNNLYGKSSLELSSSSKRSDISLSGAAKKEEYGWSKIKSGCSTSCGGGIETLTAECRRLDDGSPVRENHCDQRSKPPTQQYPCKEEACPPIYQTSYWGDCSKTCNAGFKRRNVRCVQKSANGIEFDLDMNMCSGARPTDTEACNKEPCPAEWIAQPFGECSTICGSGVQNRDVLCQKTLKDGSLVTLHHDDCRQDTKPPTEQRCNVHNPCPGDDGCGGIYTDRVGNFTSPGYPNKYPSDMECVHIIQVPKENVIKLNFERMNIASPDKDCKNDFVKVMDGDCVSRLGESKFCGNSIPPSFISTTNRLCVKFFSDDSKSDDGFLARYTAIEKPTQSQDQCNSNLTAPDGLISSPNYPEFYPQNEECNVTITTEERPIRVKFHAFDVGNEGCDSDYVILSGGEESKKFCGQKLPSEYVSKENVINVRFVSTSHQNQLKPGFVATYTSGSPESARRRNNIPKPVVIKNDTLLTKKSIIPKEANSTFSIKAAFINTTNSIDTIAKDVQISNRHEIKAAKFPTKKTDTAKQNTTVQLNQMKINNNTNALLNTTNGFIQNTSDTTVNTTVTNQTLSNLKPNSINTTLDKMSNVTNLLSNQTKTITDQSKSSVNGANQSASVKGTNQVAFIKSTQSDEIDMEVNSGRQTNDKKDMISSLTKESGKKRNDVVFTKSKQNDQVNAEIQSRVDKLKKEGKHLTKDQRLFLEAMKDDTPKWIPEPALPIINKTITVRKRNHTIRHPHHQNVKKDQIARPNANENENSHEIKLKTTSENTQTKKDKISKHEIEMKKKIASKKLYITKPINYQNNLDGNLGECPSSLRCMDLLLSYPCTYDDHCGPGLSCCQTACGYFQKMCLPKVTRHCPLQLPLMGHRVPCHAEGDCPLRHTCCLDLANNKYCRSLRED</sequence>
<feature type="disulfide bond" evidence="13">
    <location>
        <begin position="543"/>
        <end position="565"/>
    </location>
</feature>
<keyword evidence="10 13" id="KW-1015">Disulfide bond</keyword>
<feature type="binding site" evidence="12">
    <location>
        <position position="502"/>
    </location>
    <ligand>
        <name>Ca(2+)</name>
        <dbReference type="ChEBI" id="CHEBI:29108"/>
        <label>1</label>
    </ligand>
</feature>
<reference evidence="20" key="1">
    <citation type="submission" date="2021-01" db="UniProtKB">
        <authorList>
            <consortium name="EnsemblMetazoa"/>
        </authorList>
    </citation>
    <scope>IDENTIFICATION</scope>
</reference>
<dbReference type="SMART" id="SM00608">
    <property type="entry name" value="ACR"/>
    <property type="match status" value="1"/>
</dbReference>
<evidence type="ECO:0000256" key="9">
    <source>
        <dbReference type="ARBA" id="ARBA00023049"/>
    </source>
</evidence>
<dbReference type="Pfam" id="PF00431">
    <property type="entry name" value="CUB"/>
    <property type="match status" value="2"/>
</dbReference>
<keyword evidence="4 12" id="KW-0479">Metal-binding</keyword>
<feature type="disulfide bond" evidence="13">
    <location>
        <begin position="532"/>
        <end position="556"/>
    </location>
</feature>
<keyword evidence="8 12" id="KW-0862">Zinc</keyword>
<dbReference type="Gene3D" id="3.40.1620.60">
    <property type="match status" value="1"/>
</dbReference>
<evidence type="ECO:0000256" key="1">
    <source>
        <dbReference type="ARBA" id="ARBA00004613"/>
    </source>
</evidence>
<feature type="disulfide bond" evidence="13">
    <location>
        <begin position="460"/>
        <end position="486"/>
    </location>
</feature>
<feature type="binding site" evidence="12 15">
    <location>
        <position position="451"/>
    </location>
    <ligand>
        <name>Zn(2+)</name>
        <dbReference type="ChEBI" id="CHEBI:29105"/>
        <note>catalytic</note>
    </ligand>
</feature>
<evidence type="ECO:0000256" key="15">
    <source>
        <dbReference type="PROSITE-ProRule" id="PRU00276"/>
    </source>
</evidence>
<evidence type="ECO:0000256" key="7">
    <source>
        <dbReference type="ARBA" id="ARBA00022801"/>
    </source>
</evidence>
<dbReference type="Gene3D" id="2.60.120.290">
    <property type="entry name" value="Spermadhesin, CUB domain"/>
    <property type="match status" value="2"/>
</dbReference>
<comment type="caution">
    <text evidence="15">Lacks conserved residue(s) required for the propagation of feature annotation.</text>
</comment>
<dbReference type="PANTHER" id="PTHR13723">
    <property type="entry name" value="ADAMTS A DISINTEGRIN AND METALLOPROTEASE WITH THROMBOSPONDIN MOTIFS PROTEASE"/>
    <property type="match status" value="1"/>
</dbReference>
<dbReference type="GO" id="GO:0030198">
    <property type="term" value="P:extracellular matrix organization"/>
    <property type="evidence" value="ECO:0007669"/>
    <property type="project" value="InterPro"/>
</dbReference>
<feature type="binding site" evidence="12">
    <location>
        <position position="382"/>
    </location>
    <ligand>
        <name>Ca(2+)</name>
        <dbReference type="ChEBI" id="CHEBI:29108"/>
        <label>2</label>
    </ligand>
</feature>
<keyword evidence="7" id="KW-0378">Hydrolase</keyword>
<feature type="compositionally biased region" description="Acidic residues" evidence="16">
    <location>
        <begin position="276"/>
        <end position="290"/>
    </location>
</feature>
<keyword evidence="6" id="KW-0677">Repeat</keyword>
<keyword evidence="2" id="KW-0964">Secreted</keyword>
<feature type="disulfide bond" evidence="13">
    <location>
        <begin position="628"/>
        <end position="640"/>
    </location>
</feature>
<evidence type="ECO:0000256" key="10">
    <source>
        <dbReference type="ARBA" id="ARBA00023157"/>
    </source>
</evidence>
<dbReference type="GO" id="GO:0004222">
    <property type="term" value="F:metalloendopeptidase activity"/>
    <property type="evidence" value="ECO:0007669"/>
    <property type="project" value="InterPro"/>
</dbReference>
<dbReference type="InterPro" id="IPR002870">
    <property type="entry name" value="Peptidase_M12B_N"/>
</dbReference>
<keyword evidence="9" id="KW-0482">Metalloprotease</keyword>
<name>A0A7M5X9C2_9CNID</name>
<dbReference type="InterPro" id="IPR050439">
    <property type="entry name" value="ADAMTS_ADAMTS-like"/>
</dbReference>
<dbReference type="GO" id="GO:0046872">
    <property type="term" value="F:metal ion binding"/>
    <property type="evidence" value="ECO:0007669"/>
    <property type="project" value="UniProtKB-KW"/>
</dbReference>
<dbReference type="GO" id="GO:0031012">
    <property type="term" value="C:extracellular matrix"/>
    <property type="evidence" value="ECO:0007669"/>
    <property type="project" value="TreeGrafter"/>
</dbReference>
<evidence type="ECO:0000256" key="2">
    <source>
        <dbReference type="ARBA" id="ARBA00022525"/>
    </source>
</evidence>
<organism evidence="20 21">
    <name type="scientific">Clytia hemisphaerica</name>
    <dbReference type="NCBI Taxonomy" id="252671"/>
    <lineage>
        <taxon>Eukaryota</taxon>
        <taxon>Metazoa</taxon>
        <taxon>Cnidaria</taxon>
        <taxon>Hydrozoa</taxon>
        <taxon>Hydroidolina</taxon>
        <taxon>Leptothecata</taxon>
        <taxon>Obeliida</taxon>
        <taxon>Clytiidae</taxon>
        <taxon>Clytia</taxon>
    </lineage>
</organism>
<dbReference type="GO" id="GO:0005576">
    <property type="term" value="C:extracellular region"/>
    <property type="evidence" value="ECO:0007669"/>
    <property type="project" value="UniProtKB-SubCell"/>
</dbReference>
<dbReference type="InterPro" id="IPR000859">
    <property type="entry name" value="CUB_dom"/>
</dbReference>
<feature type="binding site" evidence="12">
    <location>
        <position position="505"/>
    </location>
    <ligand>
        <name>Ca(2+)</name>
        <dbReference type="ChEBI" id="CHEBI:29108"/>
        <label>2</label>
    </ligand>
</feature>
<dbReference type="InterPro" id="IPR041645">
    <property type="entry name" value="ADAMTS_CR_2"/>
</dbReference>
<dbReference type="PROSITE" id="PS50215">
    <property type="entry name" value="ADAM_MEPRO"/>
    <property type="match status" value="1"/>
</dbReference>
<feature type="binding site" evidence="12">
    <location>
        <position position="389"/>
    </location>
    <ligand>
        <name>Ca(2+)</name>
        <dbReference type="ChEBI" id="CHEBI:29108"/>
        <label>1</label>
    </ligand>
</feature>
<feature type="disulfide bond" evidence="13">
    <location>
        <begin position="613"/>
        <end position="650"/>
    </location>
</feature>
<dbReference type="GO" id="GO:0006508">
    <property type="term" value="P:proteolysis"/>
    <property type="evidence" value="ECO:0007669"/>
    <property type="project" value="UniProtKB-KW"/>
</dbReference>
<dbReference type="Gene3D" id="2.20.100.10">
    <property type="entry name" value="Thrombospondin type-1 (TSP1) repeat"/>
    <property type="match status" value="3"/>
</dbReference>
<dbReference type="PROSITE" id="PS50092">
    <property type="entry name" value="TSP1"/>
    <property type="match status" value="3"/>
</dbReference>
<feature type="domain" description="CUB" evidence="18">
    <location>
        <begin position="1011"/>
        <end position="1124"/>
    </location>
</feature>
<evidence type="ECO:0000256" key="4">
    <source>
        <dbReference type="ARBA" id="ARBA00022723"/>
    </source>
</evidence>
<keyword evidence="3" id="KW-0645">Protease</keyword>
<feature type="region of interest" description="Disordered" evidence="16">
    <location>
        <begin position="226"/>
        <end position="291"/>
    </location>
</feature>
<evidence type="ECO:0000256" key="17">
    <source>
        <dbReference type="SAM" id="SignalP"/>
    </source>
</evidence>
<feature type="disulfide bond" evidence="13">
    <location>
        <begin position="400"/>
        <end position="407"/>
    </location>
</feature>
<feature type="binding site" evidence="12">
    <location>
        <position position="505"/>
    </location>
    <ligand>
        <name>Ca(2+)</name>
        <dbReference type="ChEBI" id="CHEBI:29108"/>
        <label>1</label>
    </ligand>
</feature>
<evidence type="ECO:0000256" key="13">
    <source>
        <dbReference type="PIRSR" id="PIRSR613273-3"/>
    </source>
</evidence>
<feature type="binding site" evidence="12 15">
    <location>
        <position position="445"/>
    </location>
    <ligand>
        <name>Zn(2+)</name>
        <dbReference type="ChEBI" id="CHEBI:29105"/>
        <note>catalytic</note>
    </ligand>
</feature>